<evidence type="ECO:0000256" key="1">
    <source>
        <dbReference type="SAM" id="MobiDB-lite"/>
    </source>
</evidence>
<dbReference type="InterPro" id="IPR029063">
    <property type="entry name" value="SAM-dependent_MTases_sf"/>
</dbReference>
<name>A0ABD3PBJ0_9STRA</name>
<proteinExistence type="predicted"/>
<dbReference type="AlphaFoldDB" id="A0ABD3PBJ0"/>
<feature type="region of interest" description="Disordered" evidence="1">
    <location>
        <begin position="1"/>
        <end position="34"/>
    </location>
</feature>
<comment type="caution">
    <text evidence="2">The sequence shown here is derived from an EMBL/GenBank/DDBJ whole genome shotgun (WGS) entry which is preliminary data.</text>
</comment>
<dbReference type="Gene3D" id="3.40.50.150">
    <property type="entry name" value="Vaccinia Virus protein VP39"/>
    <property type="match status" value="1"/>
</dbReference>
<keyword evidence="3" id="KW-1185">Reference proteome</keyword>
<protein>
    <recommendedName>
        <fullName evidence="4">Calmodulin-lysine N-methyltransferase</fullName>
    </recommendedName>
</protein>
<evidence type="ECO:0000313" key="3">
    <source>
        <dbReference type="Proteomes" id="UP001530400"/>
    </source>
</evidence>
<evidence type="ECO:0000313" key="2">
    <source>
        <dbReference type="EMBL" id="KAL3785149.1"/>
    </source>
</evidence>
<evidence type="ECO:0008006" key="4">
    <source>
        <dbReference type="Google" id="ProtNLM"/>
    </source>
</evidence>
<organism evidence="2 3">
    <name type="scientific">Cyclotella atomus</name>
    <dbReference type="NCBI Taxonomy" id="382360"/>
    <lineage>
        <taxon>Eukaryota</taxon>
        <taxon>Sar</taxon>
        <taxon>Stramenopiles</taxon>
        <taxon>Ochrophyta</taxon>
        <taxon>Bacillariophyta</taxon>
        <taxon>Coscinodiscophyceae</taxon>
        <taxon>Thalassiosirophycidae</taxon>
        <taxon>Stephanodiscales</taxon>
        <taxon>Stephanodiscaceae</taxon>
        <taxon>Cyclotella</taxon>
    </lineage>
</organism>
<dbReference type="Proteomes" id="UP001530400">
    <property type="component" value="Unassembled WGS sequence"/>
</dbReference>
<feature type="compositionally biased region" description="Basic residues" evidence="1">
    <location>
        <begin position="1"/>
        <end position="12"/>
    </location>
</feature>
<reference evidence="2 3" key="1">
    <citation type="submission" date="2024-10" db="EMBL/GenBank/DDBJ databases">
        <title>Updated reference genomes for cyclostephanoid diatoms.</title>
        <authorList>
            <person name="Roberts W.R."/>
            <person name="Alverson A.J."/>
        </authorList>
    </citation>
    <scope>NUCLEOTIDE SEQUENCE [LARGE SCALE GENOMIC DNA]</scope>
    <source>
        <strain evidence="2 3">AJA010-31</strain>
    </source>
</reference>
<dbReference type="PANTHER" id="PTHR14614">
    <property type="entry name" value="HEPATOCELLULAR CARCINOMA-ASSOCIATED ANTIGEN"/>
    <property type="match status" value="1"/>
</dbReference>
<dbReference type="PANTHER" id="PTHR14614:SF98">
    <property type="entry name" value="S-ADENOSYL-L-METHIONINE-DEPENDENT METHYLTRANSFERASES SUPERFAMILY PROTEIN"/>
    <property type="match status" value="1"/>
</dbReference>
<sequence length="349" mass="38226">MPGSNRKKKRSHSANANSGRKRSRLAKPGGDVQKTDSGISDVLMFQECAQAILNGSTESTDTNDAASIFFELANSPLIGYQINNHQTIVIRQDGNCAIHTGGIVWETSYLLAQFLTEKYGSDSNDDTINHHPLGKTLEIGAGCGMLGLILATNGLSSKVVLTEAYEVMANLKENVDENVIGKGDSISPYEQKSQMRGVHRTKYQPACPKHCVSVRQLRWDHIKTDIKACGANSNSKCASEHDLEPHSFDTIIGTDVVFAPALVSPLLKTISKMARKKKKKSKKTTAEKSTLIYLCLQVRCPDSHALLFAEAHKHGLEVIDVSDELKSSKCSWGLECLILQMKVVSKKDK</sequence>
<dbReference type="InterPro" id="IPR019410">
    <property type="entry name" value="Methyltransf_16"/>
</dbReference>
<dbReference type="SUPFAM" id="SSF53335">
    <property type="entry name" value="S-adenosyl-L-methionine-dependent methyltransferases"/>
    <property type="match status" value="1"/>
</dbReference>
<accession>A0ABD3PBJ0</accession>
<dbReference type="Pfam" id="PF10294">
    <property type="entry name" value="Methyltransf_16"/>
    <property type="match status" value="1"/>
</dbReference>
<dbReference type="EMBL" id="JALLPJ020000701">
    <property type="protein sequence ID" value="KAL3785149.1"/>
    <property type="molecule type" value="Genomic_DNA"/>
</dbReference>
<gene>
    <name evidence="2" type="ORF">ACHAWO_011210</name>
</gene>